<dbReference type="InterPro" id="IPR021301">
    <property type="entry name" value="DUF2779"/>
</dbReference>
<dbReference type="AlphaFoldDB" id="A0P7G6"/>
<organism evidence="2 3">
    <name type="scientific">Methylophilales bacterium HTCC2181</name>
    <dbReference type="NCBI Taxonomy" id="383631"/>
    <lineage>
        <taxon>Bacteria</taxon>
        <taxon>Pseudomonadati</taxon>
        <taxon>Pseudomonadota</taxon>
        <taxon>Betaproteobacteria</taxon>
        <taxon>Nitrosomonadales</taxon>
        <taxon>OM43 clade</taxon>
    </lineage>
</organism>
<evidence type="ECO:0000313" key="2">
    <source>
        <dbReference type="EMBL" id="EAV47476.1"/>
    </source>
</evidence>
<proteinExistence type="predicted"/>
<dbReference type="OrthoDB" id="9783873at2"/>
<name>A0P7G6_9PROT</name>
<dbReference type="Pfam" id="PF11074">
    <property type="entry name" value="DUF2779"/>
    <property type="match status" value="1"/>
</dbReference>
<gene>
    <name evidence="2" type="ORF">MB2181_05345</name>
</gene>
<evidence type="ECO:0000259" key="1">
    <source>
        <dbReference type="Pfam" id="PF11074"/>
    </source>
</evidence>
<feature type="domain" description="DUF2779" evidence="1">
    <location>
        <begin position="375"/>
        <end position="512"/>
    </location>
</feature>
<dbReference type="EMBL" id="AAUX01000001">
    <property type="protein sequence ID" value="EAV47476.1"/>
    <property type="molecule type" value="Genomic_DNA"/>
</dbReference>
<reference evidence="2 3" key="1">
    <citation type="submission" date="2006-11" db="EMBL/GenBank/DDBJ databases">
        <authorList>
            <person name="Giovannoni S."/>
            <person name="Vergin K."/>
            <person name="Ferriera S."/>
            <person name="Johnson J."/>
            <person name="Kravitz S."/>
            <person name="Beeson K."/>
            <person name="Sutton G."/>
            <person name="Rogers Y.-H."/>
            <person name="Friedman R."/>
            <person name="Frazier M."/>
            <person name="Venter J.C."/>
        </authorList>
    </citation>
    <scope>NUCLEOTIDE SEQUENCE [LARGE SCALE GENOMIC DNA]</scope>
    <source>
        <strain evidence="2 3">HTCC2181</strain>
    </source>
</reference>
<comment type="caution">
    <text evidence="2">The sequence shown here is derived from an EMBL/GenBank/DDBJ whole genome shotgun (WGS) entry which is preliminary data.</text>
</comment>
<accession>A0P7G6</accession>
<sequence length="631" mass="73024">MNKHLTKTDFVTAFSCPTRLNYISYPFKYTDSTAEDEFLQSLSDGGYQVGKLAQLNYKDGFEASEDKDLAIRETEARLEEDLSVVFEAAIEYQNLYIRIDIARKSSKTIDIIEVKAKSYDSTIPEDDNFYNQNGSVKAEWKDYFYDLAFQYYVIKKKYPAYKINCFFNLPNKNINSKVDNLFSKFSIKNKKAFFLGTEDDLIDNLIYEVNVTSKIEELIGSTFEYQGQELLFYEIVNELANAKLNSLEYKPNIGNQCKKCTFNDENKDKSGIYQCWKRADGFSDNKFSNEKIIDIWNFRSIDKLIEQKKYFIDSMDVSDLKIDQPPYLSDKDFSDKDRQYFQCFGIDTFQNDEGYIFNTNYLIKEIAKWKFPINFIDFETATPAIPAYKGLSPYEMIAFQYSIHTLSESGEIEHASQFLSTSVDEFPNLFFLKSLVHDLSKNNGSVFMWYPHERTTLKAIQKQIIKLQLTSEFEKELAFIETLFPGGGRELIDLFALAKHGVFYPNTKGSNSIKDILPATINHSIFLQNKYKKPIYGSSNGIKSLNYKDVAWAKKSGKNYRDPYDIIKDYSNEAISEGGMAATTFAKLQFEDLTEDERESLKTALLRYCELDTLAMVMIAESWQDRIKNAS</sequence>
<protein>
    <recommendedName>
        <fullName evidence="1">DUF2779 domain-containing protein</fullName>
    </recommendedName>
</protein>
<evidence type="ECO:0000313" key="3">
    <source>
        <dbReference type="Proteomes" id="UP000054262"/>
    </source>
</evidence>
<keyword evidence="3" id="KW-1185">Reference proteome</keyword>
<dbReference type="Proteomes" id="UP000054262">
    <property type="component" value="Unassembled WGS sequence"/>
</dbReference>